<keyword evidence="2" id="KW-1185">Reference proteome</keyword>
<accession>A0A9D3XRG3</accession>
<protein>
    <submittedName>
        <fullName evidence="1">Uncharacterized protein</fullName>
    </submittedName>
</protein>
<comment type="caution">
    <text evidence="1">The sequence shown here is derived from an EMBL/GenBank/DDBJ whole genome shotgun (WGS) entry which is preliminary data.</text>
</comment>
<proteinExistence type="predicted"/>
<evidence type="ECO:0000313" key="1">
    <source>
        <dbReference type="EMBL" id="KAH1184028.1"/>
    </source>
</evidence>
<sequence length="141" mass="15962">MVAAVKNASSSRKKGNYISYANLAICSFDTTLSTTEYFTSAVDLLCSDLCKSEAVIHSAARNHVESRNLQDSSREWAFRHRLGRKETQQEVVLPILPSPGQLARCRRMQGEPITSSGKKPWAAVKKNNKQERKRQWLLLRL</sequence>
<dbReference type="EMBL" id="JAHDVG010000465">
    <property type="protein sequence ID" value="KAH1184028.1"/>
    <property type="molecule type" value="Genomic_DNA"/>
</dbReference>
<reference evidence="1" key="1">
    <citation type="submission" date="2021-09" db="EMBL/GenBank/DDBJ databases">
        <title>The genome of Mauremys mutica provides insights into the evolution of semi-aquatic lifestyle.</title>
        <authorList>
            <person name="Gong S."/>
            <person name="Gao Y."/>
        </authorList>
    </citation>
    <scope>NUCLEOTIDE SEQUENCE</scope>
    <source>
        <strain evidence="1">MM-2020</strain>
        <tissue evidence="1">Muscle</tissue>
    </source>
</reference>
<gene>
    <name evidence="1" type="ORF">KIL84_014644</name>
</gene>
<dbReference type="Proteomes" id="UP000827986">
    <property type="component" value="Unassembled WGS sequence"/>
</dbReference>
<evidence type="ECO:0000313" key="2">
    <source>
        <dbReference type="Proteomes" id="UP000827986"/>
    </source>
</evidence>
<name>A0A9D3XRG3_9SAUR</name>
<organism evidence="1 2">
    <name type="scientific">Mauremys mutica</name>
    <name type="common">yellowpond turtle</name>
    <dbReference type="NCBI Taxonomy" id="74926"/>
    <lineage>
        <taxon>Eukaryota</taxon>
        <taxon>Metazoa</taxon>
        <taxon>Chordata</taxon>
        <taxon>Craniata</taxon>
        <taxon>Vertebrata</taxon>
        <taxon>Euteleostomi</taxon>
        <taxon>Archelosauria</taxon>
        <taxon>Testudinata</taxon>
        <taxon>Testudines</taxon>
        <taxon>Cryptodira</taxon>
        <taxon>Durocryptodira</taxon>
        <taxon>Testudinoidea</taxon>
        <taxon>Geoemydidae</taxon>
        <taxon>Geoemydinae</taxon>
        <taxon>Mauremys</taxon>
    </lineage>
</organism>
<dbReference type="AlphaFoldDB" id="A0A9D3XRG3"/>